<evidence type="ECO:0000313" key="2">
    <source>
        <dbReference type="EMBL" id="SMO76531.1"/>
    </source>
</evidence>
<dbReference type="EMBL" id="FXTB01000007">
    <property type="protein sequence ID" value="SMO76531.1"/>
    <property type="molecule type" value="Genomic_DNA"/>
</dbReference>
<organism evidence="2 3">
    <name type="scientific">Saccharicrinis carchari</name>
    <dbReference type="NCBI Taxonomy" id="1168039"/>
    <lineage>
        <taxon>Bacteria</taxon>
        <taxon>Pseudomonadati</taxon>
        <taxon>Bacteroidota</taxon>
        <taxon>Bacteroidia</taxon>
        <taxon>Marinilabiliales</taxon>
        <taxon>Marinilabiliaceae</taxon>
        <taxon>Saccharicrinis</taxon>
    </lineage>
</organism>
<dbReference type="InterPro" id="IPR001279">
    <property type="entry name" value="Metallo-B-lactamas"/>
</dbReference>
<dbReference type="AlphaFoldDB" id="A0A521DZN0"/>
<dbReference type="Proteomes" id="UP000319040">
    <property type="component" value="Unassembled WGS sequence"/>
</dbReference>
<dbReference type="PANTHER" id="PTHR47619:SF1">
    <property type="entry name" value="EXODEOXYRIBONUCLEASE WALJ"/>
    <property type="match status" value="1"/>
</dbReference>
<dbReference type="InterPro" id="IPR052533">
    <property type="entry name" value="WalJ/YycJ-like"/>
</dbReference>
<dbReference type="SMART" id="SM00849">
    <property type="entry name" value="Lactamase_B"/>
    <property type="match status" value="1"/>
</dbReference>
<protein>
    <submittedName>
        <fullName evidence="2">Phosphoribosyl 1,2-cyclic phosphodiesterase</fullName>
    </submittedName>
</protein>
<feature type="domain" description="Metallo-beta-lactamase" evidence="1">
    <location>
        <begin position="12"/>
        <end position="214"/>
    </location>
</feature>
<evidence type="ECO:0000313" key="3">
    <source>
        <dbReference type="Proteomes" id="UP000319040"/>
    </source>
</evidence>
<keyword evidence="3" id="KW-1185">Reference proteome</keyword>
<name>A0A521DZN0_SACCC</name>
<dbReference type="RefSeq" id="WP_142533913.1">
    <property type="nucleotide sequence ID" value="NZ_FXTB01000007.1"/>
</dbReference>
<accession>A0A521DZN0</accession>
<gene>
    <name evidence="2" type="ORF">SAMN06265379_10720</name>
</gene>
<dbReference type="PANTHER" id="PTHR47619">
    <property type="entry name" value="METALLO-HYDROLASE YYCJ-RELATED"/>
    <property type="match status" value="1"/>
</dbReference>
<dbReference type="SUPFAM" id="SSF56281">
    <property type="entry name" value="Metallo-hydrolase/oxidoreductase"/>
    <property type="match status" value="1"/>
</dbReference>
<reference evidence="2 3" key="1">
    <citation type="submission" date="2017-05" db="EMBL/GenBank/DDBJ databases">
        <authorList>
            <person name="Varghese N."/>
            <person name="Submissions S."/>
        </authorList>
    </citation>
    <scope>NUCLEOTIDE SEQUENCE [LARGE SCALE GENOMIC DNA]</scope>
    <source>
        <strain evidence="2 3">DSM 27040</strain>
    </source>
</reference>
<dbReference type="Gene3D" id="3.60.15.10">
    <property type="entry name" value="Ribonuclease Z/Hydroxyacylglutathione hydrolase-like"/>
    <property type="match status" value="1"/>
</dbReference>
<dbReference type="Pfam" id="PF12706">
    <property type="entry name" value="Lactamase_B_2"/>
    <property type="match status" value="1"/>
</dbReference>
<evidence type="ECO:0000259" key="1">
    <source>
        <dbReference type="SMART" id="SM00849"/>
    </source>
</evidence>
<sequence length="261" mass="29573">MIKVCALASGSNGNCYYIGNNHEGILIDAGISRRKIVERMKARGINPAIIKAGFITHEHQDHYRGARVFGQKHGIPFYISEQTLHRSYYTLRPPHIKTFTPGDEIQIGQFKVHSFLKKHDAAEPCSFRVQTGNYNIGVFTDIGEPCENVKSHLSLCDFLFLESNYDDALLASGRYPAFLKQRVAGEYGHLSNKQAVELIENHASEKLKTIFLSHISEDNNRGDIALFAFEHLNDKYDIRLTSRYDATELMHLEDDTISLSL</sequence>
<dbReference type="InterPro" id="IPR036866">
    <property type="entry name" value="RibonucZ/Hydroxyglut_hydro"/>
</dbReference>
<dbReference type="OrthoDB" id="9781189at2"/>
<proteinExistence type="predicted"/>